<accession>A0ABS7XKI0</accession>
<gene>
    <name evidence="6" type="ORF">LB452_06610</name>
</gene>
<evidence type="ECO:0000256" key="1">
    <source>
        <dbReference type="ARBA" id="ARBA00009232"/>
    </source>
</evidence>
<reference evidence="7" key="1">
    <citation type="submission" date="2023-07" db="EMBL/GenBank/DDBJ databases">
        <title>Novel species isolated from saline lakes on Tibetan Plateau.</title>
        <authorList>
            <person name="Lu H."/>
        </authorList>
    </citation>
    <scope>NUCLEOTIDE SEQUENCE [LARGE SCALE GENOMIC DNA]</scope>
    <source>
        <strain evidence="7">CAK8W</strain>
    </source>
</reference>
<organism evidence="6 7">
    <name type="scientific">Psychroflexus longus</name>
    <dbReference type="NCBI Taxonomy" id="2873596"/>
    <lineage>
        <taxon>Bacteria</taxon>
        <taxon>Pseudomonadati</taxon>
        <taxon>Bacteroidota</taxon>
        <taxon>Flavobacteriia</taxon>
        <taxon>Flavobacteriales</taxon>
        <taxon>Flavobacteriaceae</taxon>
        <taxon>Psychroflexus</taxon>
    </lineage>
</organism>
<evidence type="ECO:0000256" key="4">
    <source>
        <dbReference type="ARBA" id="ARBA00023204"/>
    </source>
</evidence>
<evidence type="ECO:0000313" key="7">
    <source>
        <dbReference type="Proteomes" id="UP001199314"/>
    </source>
</evidence>
<dbReference type="InterPro" id="IPR036995">
    <property type="entry name" value="MPG_sf"/>
</dbReference>
<dbReference type="RefSeq" id="WP_224460942.1">
    <property type="nucleotide sequence ID" value="NZ_JAIQZE010000005.1"/>
</dbReference>
<sequence>MPQPLSKTYFENDDVVFLAKDLIGKQLTTHINGVITSGIITETEAYAGQGDKACHAHLGRFTKRTKVMYESGGIAYIYLCYGIHHLFNIVTNTKGNADAILVRAIEPTLGIDIMQERRGKSKVDKTLTSGPGNISKALGISKSHNTQSVTSDNIWIDDIGYKPSNIKETTRIGIDYSGEDAELPWRFYDKDSKFVSVK</sequence>
<protein>
    <recommendedName>
        <fullName evidence="5">Putative 3-methyladenine DNA glycosylase</fullName>
        <ecNumber evidence="5">3.2.2.-</ecNumber>
    </recommendedName>
</protein>
<dbReference type="Gene3D" id="3.10.300.10">
    <property type="entry name" value="Methylpurine-DNA glycosylase (MPG)"/>
    <property type="match status" value="1"/>
</dbReference>
<dbReference type="PANTHER" id="PTHR10429:SF0">
    <property type="entry name" value="DNA-3-METHYLADENINE GLYCOSYLASE"/>
    <property type="match status" value="1"/>
</dbReference>
<dbReference type="Proteomes" id="UP001199314">
    <property type="component" value="Unassembled WGS sequence"/>
</dbReference>
<keyword evidence="3 5" id="KW-0378">Hydrolase</keyword>
<name>A0ABS7XKI0_9FLAO</name>
<keyword evidence="4 5" id="KW-0234">DNA repair</keyword>
<comment type="similarity">
    <text evidence="1 5">Belongs to the DNA glycosylase MPG family.</text>
</comment>
<keyword evidence="2 5" id="KW-0227">DNA damage</keyword>
<dbReference type="HAMAP" id="MF_00527">
    <property type="entry name" value="3MGH"/>
    <property type="match status" value="1"/>
</dbReference>
<dbReference type="InterPro" id="IPR011034">
    <property type="entry name" value="Formyl_transferase-like_C_sf"/>
</dbReference>
<evidence type="ECO:0000256" key="3">
    <source>
        <dbReference type="ARBA" id="ARBA00022801"/>
    </source>
</evidence>
<dbReference type="InterPro" id="IPR003180">
    <property type="entry name" value="MPG"/>
</dbReference>
<dbReference type="EMBL" id="JAIQZE010000005">
    <property type="protein sequence ID" value="MBZ9778591.1"/>
    <property type="molecule type" value="Genomic_DNA"/>
</dbReference>
<dbReference type="PANTHER" id="PTHR10429">
    <property type="entry name" value="DNA-3-METHYLADENINE GLYCOSYLASE"/>
    <property type="match status" value="1"/>
</dbReference>
<dbReference type="CDD" id="cd00540">
    <property type="entry name" value="AAG"/>
    <property type="match status" value="1"/>
</dbReference>
<evidence type="ECO:0000313" key="6">
    <source>
        <dbReference type="EMBL" id="MBZ9778591.1"/>
    </source>
</evidence>
<dbReference type="Pfam" id="PF02245">
    <property type="entry name" value="Pur_DNA_glyco"/>
    <property type="match status" value="1"/>
</dbReference>
<comment type="caution">
    <text evidence="6">The sequence shown here is derived from an EMBL/GenBank/DDBJ whole genome shotgun (WGS) entry which is preliminary data.</text>
</comment>
<dbReference type="SUPFAM" id="SSF50486">
    <property type="entry name" value="FMT C-terminal domain-like"/>
    <property type="match status" value="1"/>
</dbReference>
<proteinExistence type="inferred from homology"/>
<dbReference type="NCBIfam" id="TIGR00567">
    <property type="entry name" value="3mg"/>
    <property type="match status" value="1"/>
</dbReference>
<evidence type="ECO:0000256" key="5">
    <source>
        <dbReference type="HAMAP-Rule" id="MF_00527"/>
    </source>
</evidence>
<keyword evidence="7" id="KW-1185">Reference proteome</keyword>
<dbReference type="EC" id="3.2.2.-" evidence="5"/>
<evidence type="ECO:0000256" key="2">
    <source>
        <dbReference type="ARBA" id="ARBA00022763"/>
    </source>
</evidence>